<dbReference type="EMBL" id="MU276210">
    <property type="protein sequence ID" value="KAI0040279.1"/>
    <property type="molecule type" value="Genomic_DNA"/>
</dbReference>
<proteinExistence type="predicted"/>
<organism evidence="1 2">
    <name type="scientific">Auriscalpium vulgare</name>
    <dbReference type="NCBI Taxonomy" id="40419"/>
    <lineage>
        <taxon>Eukaryota</taxon>
        <taxon>Fungi</taxon>
        <taxon>Dikarya</taxon>
        <taxon>Basidiomycota</taxon>
        <taxon>Agaricomycotina</taxon>
        <taxon>Agaricomycetes</taxon>
        <taxon>Russulales</taxon>
        <taxon>Auriscalpiaceae</taxon>
        <taxon>Auriscalpium</taxon>
    </lineage>
</organism>
<evidence type="ECO:0000313" key="1">
    <source>
        <dbReference type="EMBL" id="KAI0040279.1"/>
    </source>
</evidence>
<comment type="caution">
    <text evidence="1">The sequence shown here is derived from an EMBL/GenBank/DDBJ whole genome shotgun (WGS) entry which is preliminary data.</text>
</comment>
<accession>A0ACB8R842</accession>
<dbReference type="Proteomes" id="UP000814033">
    <property type="component" value="Unassembled WGS sequence"/>
</dbReference>
<protein>
    <submittedName>
        <fullName evidence="1">Uncharacterized protein</fullName>
    </submittedName>
</protein>
<keyword evidence="2" id="KW-1185">Reference proteome</keyword>
<sequence length="87" mass="9351">RTVCAMCLGRDPHDVGRCNRARLWDDSRDTRCSRNARDRLAVGDAEICLAWQLPNGCQSTSHLDRHACSGCGDSAHGANGCPLAQAA</sequence>
<reference evidence="1" key="1">
    <citation type="submission" date="2021-02" db="EMBL/GenBank/DDBJ databases">
        <authorList>
            <consortium name="DOE Joint Genome Institute"/>
            <person name="Ahrendt S."/>
            <person name="Looney B.P."/>
            <person name="Miyauchi S."/>
            <person name="Morin E."/>
            <person name="Drula E."/>
            <person name="Courty P.E."/>
            <person name="Chicoki N."/>
            <person name="Fauchery L."/>
            <person name="Kohler A."/>
            <person name="Kuo A."/>
            <person name="Labutti K."/>
            <person name="Pangilinan J."/>
            <person name="Lipzen A."/>
            <person name="Riley R."/>
            <person name="Andreopoulos W."/>
            <person name="He G."/>
            <person name="Johnson J."/>
            <person name="Barry K.W."/>
            <person name="Grigoriev I.V."/>
            <person name="Nagy L."/>
            <person name="Hibbett D."/>
            <person name="Henrissat B."/>
            <person name="Matheny P.B."/>
            <person name="Labbe J."/>
            <person name="Martin F."/>
        </authorList>
    </citation>
    <scope>NUCLEOTIDE SEQUENCE</scope>
    <source>
        <strain evidence="1">FP105234-sp</strain>
    </source>
</reference>
<name>A0ACB8R842_9AGAM</name>
<gene>
    <name evidence="1" type="ORF">FA95DRAFT_1503092</name>
</gene>
<reference evidence="1" key="2">
    <citation type="journal article" date="2022" name="New Phytol.">
        <title>Evolutionary transition to the ectomycorrhizal habit in the genomes of a hyperdiverse lineage of mushroom-forming fungi.</title>
        <authorList>
            <person name="Looney B."/>
            <person name="Miyauchi S."/>
            <person name="Morin E."/>
            <person name="Drula E."/>
            <person name="Courty P.E."/>
            <person name="Kohler A."/>
            <person name="Kuo A."/>
            <person name="LaButti K."/>
            <person name="Pangilinan J."/>
            <person name="Lipzen A."/>
            <person name="Riley R."/>
            <person name="Andreopoulos W."/>
            <person name="He G."/>
            <person name="Johnson J."/>
            <person name="Nolan M."/>
            <person name="Tritt A."/>
            <person name="Barry K.W."/>
            <person name="Grigoriev I.V."/>
            <person name="Nagy L.G."/>
            <person name="Hibbett D."/>
            <person name="Henrissat B."/>
            <person name="Matheny P.B."/>
            <person name="Labbe J."/>
            <person name="Martin F.M."/>
        </authorList>
    </citation>
    <scope>NUCLEOTIDE SEQUENCE</scope>
    <source>
        <strain evidence="1">FP105234-sp</strain>
    </source>
</reference>
<feature type="non-terminal residue" evidence="1">
    <location>
        <position position="1"/>
    </location>
</feature>
<evidence type="ECO:0000313" key="2">
    <source>
        <dbReference type="Proteomes" id="UP000814033"/>
    </source>
</evidence>